<dbReference type="EMBL" id="CP036259">
    <property type="protein sequence ID" value="QDR79817.1"/>
    <property type="molecule type" value="Genomic_DNA"/>
</dbReference>
<dbReference type="SUPFAM" id="SSF88697">
    <property type="entry name" value="PUA domain-like"/>
    <property type="match status" value="1"/>
</dbReference>
<dbReference type="Pfam" id="PF04266">
    <property type="entry name" value="ASCH"/>
    <property type="match status" value="1"/>
</dbReference>
<evidence type="ECO:0000313" key="3">
    <source>
        <dbReference type="Proteomes" id="UP000320776"/>
    </source>
</evidence>
<reference evidence="2 3" key="1">
    <citation type="submission" date="2019-02" db="EMBL/GenBank/DDBJ databases">
        <title>Closed genome of Sporomusa termitida DSM 4440.</title>
        <authorList>
            <person name="Poehlein A."/>
            <person name="Daniel R."/>
        </authorList>
    </citation>
    <scope>NUCLEOTIDE SEQUENCE [LARGE SCALE GENOMIC DNA]</scope>
    <source>
        <strain evidence="2 3">DSM 4440</strain>
    </source>
</reference>
<dbReference type="RefSeq" id="WP_144349411.1">
    <property type="nucleotide sequence ID" value="NZ_CP036259.1"/>
</dbReference>
<gene>
    <name evidence="2" type="ORF">SPTER_11180</name>
</gene>
<dbReference type="Proteomes" id="UP000320776">
    <property type="component" value="Chromosome"/>
</dbReference>
<feature type="domain" description="ASCH" evidence="1">
    <location>
        <begin position="5"/>
        <end position="47"/>
    </location>
</feature>
<dbReference type="InterPro" id="IPR015947">
    <property type="entry name" value="PUA-like_sf"/>
</dbReference>
<dbReference type="KEGG" id="sted:SPTER_11180"/>
<keyword evidence="3" id="KW-1185">Reference proteome</keyword>
<organism evidence="2 3">
    <name type="scientific">Sporomusa termitida</name>
    <dbReference type="NCBI Taxonomy" id="2377"/>
    <lineage>
        <taxon>Bacteria</taxon>
        <taxon>Bacillati</taxon>
        <taxon>Bacillota</taxon>
        <taxon>Negativicutes</taxon>
        <taxon>Selenomonadales</taxon>
        <taxon>Sporomusaceae</taxon>
        <taxon>Sporomusa</taxon>
    </lineage>
</organism>
<dbReference type="OrthoDB" id="359066at2"/>
<accession>A0A517DR67</accession>
<dbReference type="Gene3D" id="2.30.130.30">
    <property type="entry name" value="Hypothetical protein"/>
    <property type="match status" value="1"/>
</dbReference>
<dbReference type="InterPro" id="IPR007374">
    <property type="entry name" value="ASCH_domain"/>
</dbReference>
<evidence type="ECO:0000313" key="2">
    <source>
        <dbReference type="EMBL" id="QDR79817.1"/>
    </source>
</evidence>
<proteinExistence type="predicted"/>
<evidence type="ECO:0000259" key="1">
    <source>
        <dbReference type="Pfam" id="PF04266"/>
    </source>
</evidence>
<protein>
    <recommendedName>
        <fullName evidence="1">ASCH domain-containing protein</fullName>
    </recommendedName>
</protein>
<dbReference type="AlphaFoldDB" id="A0A517DR67"/>
<name>A0A517DR67_9FIRM</name>
<sequence length="155" mass="17491">MKAITILEPWASLIACGAKQIETRNWSTKYRGRIAIHAGKETKRAFYSLPIITALGVSCVSEHWLNIRLGSVIAITNLVDCLQVRGTSSLKICNEQRVAAILENNMRVMGNELEFGDYTHGRYAWILANVRRIEPVPAKGRQRLWEWEAPSGDHC</sequence>